<protein>
    <submittedName>
        <fullName evidence="2">Uncharacterized protein</fullName>
    </submittedName>
</protein>
<evidence type="ECO:0000313" key="3">
    <source>
        <dbReference type="Proteomes" id="UP000708148"/>
    </source>
</evidence>
<dbReference type="EMBL" id="CAJHUC010000534">
    <property type="protein sequence ID" value="CAD7696735.1"/>
    <property type="molecule type" value="Genomic_DNA"/>
</dbReference>
<feature type="region of interest" description="Disordered" evidence="1">
    <location>
        <begin position="188"/>
        <end position="326"/>
    </location>
</feature>
<organism evidence="2 3">
    <name type="scientific">Ostreobium quekettii</name>
    <dbReference type="NCBI Taxonomy" id="121088"/>
    <lineage>
        <taxon>Eukaryota</taxon>
        <taxon>Viridiplantae</taxon>
        <taxon>Chlorophyta</taxon>
        <taxon>core chlorophytes</taxon>
        <taxon>Ulvophyceae</taxon>
        <taxon>TCBD clade</taxon>
        <taxon>Bryopsidales</taxon>
        <taxon>Ostreobineae</taxon>
        <taxon>Ostreobiaceae</taxon>
        <taxon>Ostreobium</taxon>
    </lineage>
</organism>
<name>A0A8S1IZR7_9CHLO</name>
<feature type="region of interest" description="Disordered" evidence="1">
    <location>
        <begin position="375"/>
        <end position="586"/>
    </location>
</feature>
<feature type="compositionally biased region" description="Low complexity" evidence="1">
    <location>
        <begin position="300"/>
        <end position="314"/>
    </location>
</feature>
<proteinExistence type="predicted"/>
<evidence type="ECO:0000256" key="1">
    <source>
        <dbReference type="SAM" id="MobiDB-lite"/>
    </source>
</evidence>
<evidence type="ECO:0000313" key="2">
    <source>
        <dbReference type="EMBL" id="CAD7696735.1"/>
    </source>
</evidence>
<feature type="compositionally biased region" description="Basic and acidic residues" evidence="1">
    <location>
        <begin position="472"/>
        <end position="484"/>
    </location>
</feature>
<reference evidence="2" key="1">
    <citation type="submission" date="2020-12" db="EMBL/GenBank/DDBJ databases">
        <authorList>
            <person name="Iha C."/>
        </authorList>
    </citation>
    <scope>NUCLEOTIDE SEQUENCE</scope>
</reference>
<feature type="compositionally biased region" description="Low complexity" evidence="1">
    <location>
        <begin position="404"/>
        <end position="416"/>
    </location>
</feature>
<comment type="caution">
    <text evidence="2">The sequence shown here is derived from an EMBL/GenBank/DDBJ whole genome shotgun (WGS) entry which is preliminary data.</text>
</comment>
<feature type="compositionally biased region" description="Basic and acidic residues" evidence="1">
    <location>
        <begin position="188"/>
        <end position="201"/>
    </location>
</feature>
<feature type="compositionally biased region" description="Low complexity" evidence="1">
    <location>
        <begin position="261"/>
        <end position="271"/>
    </location>
</feature>
<dbReference type="Proteomes" id="UP000708148">
    <property type="component" value="Unassembled WGS sequence"/>
</dbReference>
<feature type="compositionally biased region" description="Basic and acidic residues" evidence="1">
    <location>
        <begin position="503"/>
        <end position="512"/>
    </location>
</feature>
<sequence>MLDELGISPPQGFAKRLKELKGLIEVSLKDLLPSTPPDEVLAKASEVAVRMMVDDSAQSGALSGMPFVEIPVEGGDQPEGNRAQRDWQDVAETICGDRDATANTIQKVTLLAMDVLNKAGANMLTSDGIGGQLPNVNEAEDFVWQFAPQGKQSDTAPQFKNWQKMAEEHLTLFLALKDPEDRKAFLEERKRKRQDADRSIMDHNLAVESRNRDIARKYMKPSRGVGQKDTNKKKALDALKPSRAARSSALTGASFGPQAPPQQLQPHPAVARAPTSHRASVDRAQSGACGNGHGQACRPGTSASASQRTTASRGRGTGRGRPRSLFPGCQAVSAMDTDSDGCGGDEAFMDGMHLASVSNWDPDIPNFSASRLAAQGESDVTVSDPNRSLGARPRLRCPDEGTSRAHAAASASDRTSLPPKKQAKFRDGSTPGPSNSGPPGPCNSGPPDSQHGYVVVTDIDELRARCGQPSGQRDDSSGRAERPGVRNADTATSPQSRLGPGARGDRRDDEVPSRTCSLGGAQSGPSRGGGGGGEGARRVRVRPGSGRAHPGRGRQAWEAGDREAAPAVKSEPMEGMAGVRVKGEGP</sequence>
<accession>A0A8S1IZR7</accession>
<keyword evidence="3" id="KW-1185">Reference proteome</keyword>
<dbReference type="AlphaFoldDB" id="A0A8S1IZR7"/>
<gene>
    <name evidence="2" type="ORF">OSTQU699_LOCUS2096</name>
</gene>